<evidence type="ECO:0000313" key="3">
    <source>
        <dbReference type="EMBL" id="SFT45602.1"/>
    </source>
</evidence>
<dbReference type="Proteomes" id="UP000183371">
    <property type="component" value="Unassembled WGS sequence"/>
</dbReference>
<feature type="compositionally biased region" description="Polar residues" evidence="1">
    <location>
        <begin position="403"/>
        <end position="422"/>
    </location>
</feature>
<evidence type="ECO:0000256" key="1">
    <source>
        <dbReference type="SAM" id="MobiDB-lite"/>
    </source>
</evidence>
<feature type="compositionally biased region" description="Polar residues" evidence="1">
    <location>
        <begin position="444"/>
        <end position="454"/>
    </location>
</feature>
<organism evidence="3 4">
    <name type="scientific">Pseudovibrio denitrificans</name>
    <dbReference type="NCBI Taxonomy" id="258256"/>
    <lineage>
        <taxon>Bacteria</taxon>
        <taxon>Pseudomonadati</taxon>
        <taxon>Pseudomonadota</taxon>
        <taxon>Alphaproteobacteria</taxon>
        <taxon>Hyphomicrobiales</taxon>
        <taxon>Stappiaceae</taxon>
        <taxon>Pseudovibrio</taxon>
    </lineage>
</organism>
<evidence type="ECO:0000313" key="4">
    <source>
        <dbReference type="Proteomes" id="UP000183371"/>
    </source>
</evidence>
<dbReference type="CDD" id="cd17470">
    <property type="entry name" value="T3SS_Flik_C"/>
    <property type="match status" value="1"/>
</dbReference>
<dbReference type="InterPro" id="IPR038610">
    <property type="entry name" value="FliK-like_C_sf"/>
</dbReference>
<reference evidence="4" key="1">
    <citation type="submission" date="2016-10" db="EMBL/GenBank/DDBJ databases">
        <authorList>
            <person name="Varghese N."/>
            <person name="Submissions S."/>
        </authorList>
    </citation>
    <scope>NUCLEOTIDE SEQUENCE [LARGE SCALE GENOMIC DNA]</scope>
    <source>
        <strain evidence="4">DSM 17465</strain>
    </source>
</reference>
<dbReference type="EMBL" id="FPBD01000001">
    <property type="protein sequence ID" value="SFT45602.1"/>
    <property type="molecule type" value="Genomic_DNA"/>
</dbReference>
<accession>A0A1I6Y5F6</accession>
<protein>
    <submittedName>
        <fullName evidence="3">Chemotaxis protein MotD</fullName>
    </submittedName>
</protein>
<dbReference type="Pfam" id="PF02120">
    <property type="entry name" value="Flg_hook"/>
    <property type="match status" value="1"/>
</dbReference>
<dbReference type="InterPro" id="IPR021136">
    <property type="entry name" value="Flagellar_hook_control-like_C"/>
</dbReference>
<proteinExistence type="predicted"/>
<feature type="compositionally biased region" description="Basic and acidic residues" evidence="1">
    <location>
        <begin position="12"/>
        <end position="68"/>
    </location>
</feature>
<feature type="region of interest" description="Disordered" evidence="1">
    <location>
        <begin position="1"/>
        <end position="84"/>
    </location>
</feature>
<sequence length="460" mass="48510">MNTTLPNIDRSAPVKDAADARKEAARNDNDNGKDRFDKVIDKVRDDRKVPERSNPADERKASAADEKNASTGSEETEASDALKELIKKASSGISDQSTSEVPKATKELNVVGKVAAENEAGENLPDPTKELAAKQLVANAIMTAEQKAGLQMSAVTGLVNATDSTSADKTSAMAQVLNALGTRDQKALNGDVQTATSKSDAETVKQGAAANSDIKSGIPSAKLESSGAINLPKNDGLTVGNKQTPADFLLKQGTAQPEASANQNAGKTAGGEVKVVSVETHLPPADMGRPAHQVASVLTKQLPAAASAAKAAQEVLAQTTEAQAAKPMKALEIQLRPDNLGVVRANIQMRGGELEISLITSTQEAADMLKGDRQALARVLQDAGYRTETQNITVNFKDEMSDQMRQPGQNQERFGRGNNSDNEAGEGGSQQNWDEQPQAEFAGTGQNEANTQDLRSGIYL</sequence>
<feature type="domain" description="Flagellar hook-length control protein-like C-terminal" evidence="2">
    <location>
        <begin position="321"/>
        <end position="394"/>
    </location>
</feature>
<keyword evidence="4" id="KW-1185">Reference proteome</keyword>
<dbReference type="Gene3D" id="3.30.750.140">
    <property type="match status" value="1"/>
</dbReference>
<name>A0A1I6Y5F6_9HYPH</name>
<evidence type="ECO:0000259" key="2">
    <source>
        <dbReference type="Pfam" id="PF02120"/>
    </source>
</evidence>
<gene>
    <name evidence="3" type="ORF">SAMN05444141_101647</name>
</gene>
<dbReference type="RefSeq" id="WP_083416504.1">
    <property type="nucleotide sequence ID" value="NZ_FPBD01000001.1"/>
</dbReference>
<dbReference type="AlphaFoldDB" id="A0A1I6Y5F6"/>
<feature type="region of interest" description="Disordered" evidence="1">
    <location>
        <begin position="396"/>
        <end position="460"/>
    </location>
</feature>